<dbReference type="Gene3D" id="3.20.20.70">
    <property type="entry name" value="Aldolase class I"/>
    <property type="match status" value="1"/>
</dbReference>
<name>A0A2V3U7V1_9HYPH</name>
<comment type="similarity">
    <text evidence="1">Belongs to the BtpA family.</text>
</comment>
<sequence length="270" mass="28686">MKTLVRDEYGLDHLLIGCVHTLALPGTPLYDRTGGMRKIVAQAREEAKILEDAGFHALLYTNESDMPYEANMPIEVITAMTDVIAECQAQTKLPHGVNMLIDPPASIAVAHATGGRFVRAFLTGSLVGDIGTMTPDGARALRLRANLGAEHIRIICNVTPGFSINLDTRPVEQQASGAVFIGLADVVCVGGPAAGKEADVSVIERVAKHLPDTPVAVGTGVAEENIARLAQAADVFIVGTSIKKDRQTLNAVEPARAQAFVRAYENRKAA</sequence>
<dbReference type="PANTHER" id="PTHR21381:SF3">
    <property type="entry name" value="SGC REGION PROTEIN SGCQ-RELATED"/>
    <property type="match status" value="1"/>
</dbReference>
<comment type="caution">
    <text evidence="2">The sequence shown here is derived from an EMBL/GenBank/DDBJ whole genome shotgun (WGS) entry which is preliminary data.</text>
</comment>
<dbReference type="InterPro" id="IPR011060">
    <property type="entry name" value="RibuloseP-bd_barrel"/>
</dbReference>
<dbReference type="PIRSF" id="PIRSF005956">
    <property type="entry name" value="BtpA"/>
    <property type="match status" value="1"/>
</dbReference>
<dbReference type="Pfam" id="PF03437">
    <property type="entry name" value="BtpA"/>
    <property type="match status" value="1"/>
</dbReference>
<keyword evidence="3" id="KW-1185">Reference proteome</keyword>
<dbReference type="AlphaFoldDB" id="A0A2V3U7V1"/>
<dbReference type="InterPro" id="IPR005137">
    <property type="entry name" value="BtpA"/>
</dbReference>
<gene>
    <name evidence="2" type="ORF">C7450_11232</name>
</gene>
<evidence type="ECO:0000313" key="3">
    <source>
        <dbReference type="Proteomes" id="UP000248021"/>
    </source>
</evidence>
<dbReference type="RefSeq" id="WP_170147427.1">
    <property type="nucleotide sequence ID" value="NZ_JAHBRY010000002.1"/>
</dbReference>
<accession>A0A2V3U7V1</accession>
<dbReference type="PANTHER" id="PTHR21381">
    <property type="entry name" value="ZGC:162297"/>
    <property type="match status" value="1"/>
</dbReference>
<evidence type="ECO:0000313" key="2">
    <source>
        <dbReference type="EMBL" id="PXW54003.1"/>
    </source>
</evidence>
<proteinExistence type="inferred from homology"/>
<dbReference type="NCBIfam" id="TIGR00259">
    <property type="entry name" value="thylakoid_BtpA"/>
    <property type="match status" value="1"/>
</dbReference>
<protein>
    <submittedName>
        <fullName evidence="2">Uncharacterized protein</fullName>
    </submittedName>
</protein>
<dbReference type="Proteomes" id="UP000248021">
    <property type="component" value="Unassembled WGS sequence"/>
</dbReference>
<evidence type="ECO:0000256" key="1">
    <source>
        <dbReference type="ARBA" id="ARBA00006007"/>
    </source>
</evidence>
<organism evidence="2 3">
    <name type="scientific">Chelatococcus asaccharovorans</name>
    <dbReference type="NCBI Taxonomy" id="28210"/>
    <lineage>
        <taxon>Bacteria</taxon>
        <taxon>Pseudomonadati</taxon>
        <taxon>Pseudomonadota</taxon>
        <taxon>Alphaproteobacteria</taxon>
        <taxon>Hyphomicrobiales</taxon>
        <taxon>Chelatococcaceae</taxon>
        <taxon>Chelatococcus</taxon>
    </lineage>
</organism>
<dbReference type="InterPro" id="IPR013785">
    <property type="entry name" value="Aldolase_TIM"/>
</dbReference>
<dbReference type="SUPFAM" id="SSF51366">
    <property type="entry name" value="Ribulose-phoshate binding barrel"/>
    <property type="match status" value="1"/>
</dbReference>
<reference evidence="2 3" key="1">
    <citation type="submission" date="2018-05" db="EMBL/GenBank/DDBJ databases">
        <title>Genomic Encyclopedia of Type Strains, Phase IV (KMG-IV): sequencing the most valuable type-strain genomes for metagenomic binning, comparative biology and taxonomic classification.</title>
        <authorList>
            <person name="Goeker M."/>
        </authorList>
    </citation>
    <scope>NUCLEOTIDE SEQUENCE [LARGE SCALE GENOMIC DNA]</scope>
    <source>
        <strain evidence="2 3">DSM 6462</strain>
    </source>
</reference>
<dbReference type="EMBL" id="QJJK01000012">
    <property type="protein sequence ID" value="PXW54003.1"/>
    <property type="molecule type" value="Genomic_DNA"/>
</dbReference>